<keyword evidence="4" id="KW-1185">Reference proteome</keyword>
<feature type="signal peptide" evidence="2">
    <location>
        <begin position="1"/>
        <end position="25"/>
    </location>
</feature>
<name>A0A1Q8ZKG0_9HYPH</name>
<dbReference type="SUPFAM" id="SSF53850">
    <property type="entry name" value="Periplasmic binding protein-like II"/>
    <property type="match status" value="1"/>
</dbReference>
<protein>
    <submittedName>
        <fullName evidence="3">Iron ABC transporter substrate-binding protein</fullName>
    </submittedName>
</protein>
<dbReference type="STRING" id="1867956.BJF95_12435"/>
<dbReference type="InterPro" id="IPR026045">
    <property type="entry name" value="Ferric-bd"/>
</dbReference>
<dbReference type="Proteomes" id="UP000186894">
    <property type="component" value="Unassembled WGS sequence"/>
</dbReference>
<evidence type="ECO:0000256" key="2">
    <source>
        <dbReference type="SAM" id="SignalP"/>
    </source>
</evidence>
<dbReference type="PIRSF" id="PIRSF002825">
    <property type="entry name" value="CfbpA"/>
    <property type="match status" value="1"/>
</dbReference>
<dbReference type="RefSeq" id="WP_075641733.1">
    <property type="nucleotide sequence ID" value="NZ_MKIM01000033.1"/>
</dbReference>
<dbReference type="EMBL" id="MKIM01000033">
    <property type="protein sequence ID" value="OLP42261.1"/>
    <property type="molecule type" value="Genomic_DNA"/>
</dbReference>
<evidence type="ECO:0000313" key="4">
    <source>
        <dbReference type="Proteomes" id="UP000186894"/>
    </source>
</evidence>
<dbReference type="OrthoDB" id="305758at2"/>
<proteinExistence type="predicted"/>
<sequence>MLKWTLRRILAGALASASLLGIANAGELVVYTAHGETTSAPILEAFAKAHPDVKVTIVRGGTGEIVERIRAEAGNASADVMWGGPTQTFEENAALFQAYQSPSDADMVTVDPNHVWHPFTVLLQPLIVSTKRIDAASMPKTQKDLLSPDFAKAGGLIIPDPAKSGTGYTILSALAGDFGWDFIGKLAKSARIAPGSDDAFNAVRDGEAAVGWINEDLGAKWKAQGLPIAIVYPTDAVTGQIDAQAIVKGAQHLTEAKSFIDFLGTKAAHEIVRDATVRRSARKDTPPPAALPDIASLNIVSAMDPRAVVVARFQEVRSK</sequence>
<dbReference type="PANTHER" id="PTHR30006">
    <property type="entry name" value="THIAMINE-BINDING PERIPLASMIC PROTEIN-RELATED"/>
    <property type="match status" value="1"/>
</dbReference>
<dbReference type="Gene3D" id="3.40.190.10">
    <property type="entry name" value="Periplasmic binding protein-like II"/>
    <property type="match status" value="2"/>
</dbReference>
<dbReference type="AlphaFoldDB" id="A0A1Q8ZKG0"/>
<evidence type="ECO:0000313" key="3">
    <source>
        <dbReference type="EMBL" id="OLP42261.1"/>
    </source>
</evidence>
<dbReference type="Pfam" id="PF13531">
    <property type="entry name" value="SBP_bac_11"/>
    <property type="match status" value="1"/>
</dbReference>
<keyword evidence="1 2" id="KW-0732">Signal</keyword>
<evidence type="ECO:0000256" key="1">
    <source>
        <dbReference type="ARBA" id="ARBA00022729"/>
    </source>
</evidence>
<feature type="chain" id="PRO_5013271617" evidence="2">
    <location>
        <begin position="26"/>
        <end position="319"/>
    </location>
</feature>
<accession>A0A1Q8ZKG0</accession>
<organism evidence="3 4">
    <name type="scientific">Rhizobium oryziradicis</name>
    <dbReference type="NCBI Taxonomy" id="1867956"/>
    <lineage>
        <taxon>Bacteria</taxon>
        <taxon>Pseudomonadati</taxon>
        <taxon>Pseudomonadota</taxon>
        <taxon>Alphaproteobacteria</taxon>
        <taxon>Hyphomicrobiales</taxon>
        <taxon>Rhizobiaceae</taxon>
        <taxon>Rhizobium/Agrobacterium group</taxon>
        <taxon>Rhizobium</taxon>
    </lineage>
</organism>
<comment type="caution">
    <text evidence="3">The sequence shown here is derived from an EMBL/GenBank/DDBJ whole genome shotgun (WGS) entry which is preliminary data.</text>
</comment>
<gene>
    <name evidence="3" type="ORF">BJF95_12435</name>
</gene>
<reference evidence="3 4" key="1">
    <citation type="submission" date="2016-09" db="EMBL/GenBank/DDBJ databases">
        <title>Rhizobium oryziradicis sp. nov., isolated from the root of rice.</title>
        <authorList>
            <person name="Zhao J."/>
            <person name="Zhang X."/>
        </authorList>
    </citation>
    <scope>NUCLEOTIDE SEQUENCE [LARGE SCALE GENOMIC DNA]</scope>
    <source>
        <strain evidence="3 4">N19</strain>
    </source>
</reference>